<gene>
    <name evidence="1" type="ORF">CRG98_017719</name>
</gene>
<organism evidence="1 2">
    <name type="scientific">Punica granatum</name>
    <name type="common">Pomegranate</name>
    <dbReference type="NCBI Taxonomy" id="22663"/>
    <lineage>
        <taxon>Eukaryota</taxon>
        <taxon>Viridiplantae</taxon>
        <taxon>Streptophyta</taxon>
        <taxon>Embryophyta</taxon>
        <taxon>Tracheophyta</taxon>
        <taxon>Spermatophyta</taxon>
        <taxon>Magnoliopsida</taxon>
        <taxon>eudicotyledons</taxon>
        <taxon>Gunneridae</taxon>
        <taxon>Pentapetalae</taxon>
        <taxon>rosids</taxon>
        <taxon>malvids</taxon>
        <taxon>Myrtales</taxon>
        <taxon>Lythraceae</taxon>
        <taxon>Punica</taxon>
    </lineage>
</organism>
<name>A0A2I0K1A3_PUNGR</name>
<comment type="caution">
    <text evidence="1">The sequence shown here is derived from an EMBL/GenBank/DDBJ whole genome shotgun (WGS) entry which is preliminary data.</text>
</comment>
<protein>
    <submittedName>
        <fullName evidence="1">Uncharacterized protein</fullName>
    </submittedName>
</protein>
<keyword evidence="2" id="KW-1185">Reference proteome</keyword>
<reference evidence="1 2" key="1">
    <citation type="submission" date="2017-11" db="EMBL/GenBank/DDBJ databases">
        <title>De-novo sequencing of pomegranate (Punica granatum L.) genome.</title>
        <authorList>
            <person name="Akparov Z."/>
            <person name="Amiraslanov A."/>
            <person name="Hajiyeva S."/>
            <person name="Abbasov M."/>
            <person name="Kaur K."/>
            <person name="Hamwieh A."/>
            <person name="Solovyev V."/>
            <person name="Salamov A."/>
            <person name="Braich B."/>
            <person name="Kosarev P."/>
            <person name="Mahmoud A."/>
            <person name="Hajiyev E."/>
            <person name="Babayeva S."/>
            <person name="Izzatullayeva V."/>
            <person name="Mammadov A."/>
            <person name="Mammadov A."/>
            <person name="Sharifova S."/>
            <person name="Ojaghi J."/>
            <person name="Eynullazada K."/>
            <person name="Bayramov B."/>
            <person name="Abdulazimova A."/>
            <person name="Shahmuradov I."/>
        </authorList>
    </citation>
    <scope>NUCLEOTIDE SEQUENCE [LARGE SCALE GENOMIC DNA]</scope>
    <source>
        <strain evidence="2">cv. AG2017</strain>
        <tissue evidence="1">Leaf</tissue>
    </source>
</reference>
<proteinExistence type="predicted"/>
<sequence length="105" mass="11544">MDPRGLQYARGAGPVDCGVHERLLVRVARCGALARRVARCTALLRRCRIWCWAIVLSLAMPRLCDDGFCFAGCCMLKDSSSGMGCLRISSGRESESAVVLAMWYL</sequence>
<evidence type="ECO:0000313" key="2">
    <source>
        <dbReference type="Proteomes" id="UP000233551"/>
    </source>
</evidence>
<dbReference type="Proteomes" id="UP000233551">
    <property type="component" value="Unassembled WGS sequence"/>
</dbReference>
<accession>A0A2I0K1A3</accession>
<evidence type="ECO:0000313" key="1">
    <source>
        <dbReference type="EMBL" id="PKI61890.1"/>
    </source>
</evidence>
<dbReference type="AlphaFoldDB" id="A0A2I0K1A3"/>
<dbReference type="EMBL" id="PGOL01001000">
    <property type="protein sequence ID" value="PKI61890.1"/>
    <property type="molecule type" value="Genomic_DNA"/>
</dbReference>